<evidence type="ECO:0000313" key="2">
    <source>
        <dbReference type="EMBL" id="KAH0906483.1"/>
    </source>
</evidence>
<organism evidence="2 3">
    <name type="scientific">Brassica napus</name>
    <name type="common">Rape</name>
    <dbReference type="NCBI Taxonomy" id="3708"/>
    <lineage>
        <taxon>Eukaryota</taxon>
        <taxon>Viridiplantae</taxon>
        <taxon>Streptophyta</taxon>
        <taxon>Embryophyta</taxon>
        <taxon>Tracheophyta</taxon>
        <taxon>Spermatophyta</taxon>
        <taxon>Magnoliopsida</taxon>
        <taxon>eudicotyledons</taxon>
        <taxon>Gunneridae</taxon>
        <taxon>Pentapetalae</taxon>
        <taxon>rosids</taxon>
        <taxon>malvids</taxon>
        <taxon>Brassicales</taxon>
        <taxon>Brassicaceae</taxon>
        <taxon>Brassiceae</taxon>
        <taxon>Brassica</taxon>
    </lineage>
</organism>
<dbReference type="Proteomes" id="UP000824890">
    <property type="component" value="Unassembled WGS sequence"/>
</dbReference>
<evidence type="ECO:0000259" key="1">
    <source>
        <dbReference type="PROSITE" id="PS51048"/>
    </source>
</evidence>
<dbReference type="InterPro" id="IPR007699">
    <property type="entry name" value="SGS_dom"/>
</dbReference>
<dbReference type="InterPro" id="IPR044563">
    <property type="entry name" value="Sgt1-like"/>
</dbReference>
<dbReference type="InterPro" id="IPR008978">
    <property type="entry name" value="HSP20-like_chaperone"/>
</dbReference>
<dbReference type="SUPFAM" id="SSF49764">
    <property type="entry name" value="HSP20-like chaperones"/>
    <property type="match status" value="1"/>
</dbReference>
<protein>
    <recommendedName>
        <fullName evidence="1">SGS domain-containing protein</fullName>
    </recommendedName>
</protein>
<dbReference type="EMBL" id="JAGKQM010000010">
    <property type="protein sequence ID" value="KAH0906483.1"/>
    <property type="molecule type" value="Genomic_DNA"/>
</dbReference>
<sequence length="203" mass="23641">ITSFLTQGLEKETVNYLCCYNETNDNKTQISVKCDRLKHNAFSEHTFMINTSIIVTDVPREKAYHLKPRLLGKCRYEVISTKIKKSLLKAEIITWASLEHGKQPAFHMMRKVLMIPTYPFSKKVKDYDKLKTEDDKLEGDAALNKFFREIYLNSDEDIRILPNQQVESIGTVLSIDWKDVGAKKIEALFMMIWCSRHGKYNLI</sequence>
<dbReference type="PANTHER" id="PTHR45862">
    <property type="entry name" value="PROTEIN SGT1 HOMOLOG"/>
    <property type="match status" value="1"/>
</dbReference>
<comment type="caution">
    <text evidence="2">The sequence shown here is derived from an EMBL/GenBank/DDBJ whole genome shotgun (WGS) entry which is preliminary data.</text>
</comment>
<dbReference type="PROSITE" id="PS51048">
    <property type="entry name" value="SGS"/>
    <property type="match status" value="1"/>
</dbReference>
<evidence type="ECO:0000313" key="3">
    <source>
        <dbReference type="Proteomes" id="UP000824890"/>
    </source>
</evidence>
<name>A0ABQ8BP32_BRANA</name>
<keyword evidence="3" id="KW-1185">Reference proteome</keyword>
<dbReference type="Pfam" id="PF05002">
    <property type="entry name" value="SGS"/>
    <property type="match status" value="1"/>
</dbReference>
<proteinExistence type="predicted"/>
<feature type="non-terminal residue" evidence="2">
    <location>
        <position position="1"/>
    </location>
</feature>
<gene>
    <name evidence="2" type="ORF">HID58_038310</name>
</gene>
<accession>A0ABQ8BP32</accession>
<reference evidence="2 3" key="1">
    <citation type="submission" date="2021-05" db="EMBL/GenBank/DDBJ databases">
        <title>Genome Assembly of Synthetic Allotetraploid Brassica napus Reveals Homoeologous Exchanges between Subgenomes.</title>
        <authorList>
            <person name="Davis J.T."/>
        </authorList>
    </citation>
    <scope>NUCLEOTIDE SEQUENCE [LARGE SCALE GENOMIC DNA]</scope>
    <source>
        <strain evidence="3">cv. Da-Ae</strain>
        <tissue evidence="2">Seedling</tissue>
    </source>
</reference>
<feature type="domain" description="SGS" evidence="1">
    <location>
        <begin position="117"/>
        <end position="200"/>
    </location>
</feature>